<feature type="compositionally biased region" description="Pro residues" evidence="1">
    <location>
        <begin position="153"/>
        <end position="167"/>
    </location>
</feature>
<sequence>MSGASIDAVSVAMGGIPDHLLPKTALRRELSNARVSARRASRRRGDDAEAAASDAGSDAASDDEGTVWADAEDGGLVTPPAPAFYGRMGGTPGSLAGTPPARSDSSGDGEAKDLAELAGSLPDKAAPSPSWWTRVKENFGGKTPPSGPEKSPPDPPPIDADPSPSPP</sequence>
<feature type="compositionally biased region" description="Acidic residues" evidence="1">
    <location>
        <begin position="60"/>
        <end position="73"/>
    </location>
</feature>
<feature type="region of interest" description="Disordered" evidence="1">
    <location>
        <begin position="13"/>
        <end position="167"/>
    </location>
</feature>
<protein>
    <submittedName>
        <fullName evidence="2">Uncharacterized protein</fullName>
    </submittedName>
</protein>
<evidence type="ECO:0000313" key="3">
    <source>
        <dbReference type="Proteomes" id="UP001165060"/>
    </source>
</evidence>
<comment type="caution">
    <text evidence="2">The sequence shown here is derived from an EMBL/GenBank/DDBJ whole genome shotgun (WGS) entry which is preliminary data.</text>
</comment>
<evidence type="ECO:0000256" key="1">
    <source>
        <dbReference type="SAM" id="MobiDB-lite"/>
    </source>
</evidence>
<name>A0ABQ6MUE3_9STRA</name>
<organism evidence="2 3">
    <name type="scientific">Tetraparma gracilis</name>
    <dbReference type="NCBI Taxonomy" id="2962635"/>
    <lineage>
        <taxon>Eukaryota</taxon>
        <taxon>Sar</taxon>
        <taxon>Stramenopiles</taxon>
        <taxon>Ochrophyta</taxon>
        <taxon>Bolidophyceae</taxon>
        <taxon>Parmales</taxon>
        <taxon>Triparmaceae</taxon>
        <taxon>Tetraparma</taxon>
    </lineage>
</organism>
<dbReference type="EMBL" id="BRYB01000590">
    <property type="protein sequence ID" value="GMI33531.1"/>
    <property type="molecule type" value="Genomic_DNA"/>
</dbReference>
<feature type="compositionally biased region" description="Low complexity" evidence="1">
    <location>
        <begin position="50"/>
        <end position="59"/>
    </location>
</feature>
<dbReference type="Proteomes" id="UP001165060">
    <property type="component" value="Unassembled WGS sequence"/>
</dbReference>
<accession>A0ABQ6MUE3</accession>
<keyword evidence="3" id="KW-1185">Reference proteome</keyword>
<proteinExistence type="predicted"/>
<evidence type="ECO:0000313" key="2">
    <source>
        <dbReference type="EMBL" id="GMI33531.1"/>
    </source>
</evidence>
<gene>
    <name evidence="2" type="ORF">TeGR_g4444</name>
</gene>
<feature type="non-terminal residue" evidence="2">
    <location>
        <position position="167"/>
    </location>
</feature>
<reference evidence="2 3" key="1">
    <citation type="journal article" date="2023" name="Commun. Biol.">
        <title>Genome analysis of Parmales, the sister group of diatoms, reveals the evolutionary specialization of diatoms from phago-mixotrophs to photoautotrophs.</title>
        <authorList>
            <person name="Ban H."/>
            <person name="Sato S."/>
            <person name="Yoshikawa S."/>
            <person name="Yamada K."/>
            <person name="Nakamura Y."/>
            <person name="Ichinomiya M."/>
            <person name="Sato N."/>
            <person name="Blanc-Mathieu R."/>
            <person name="Endo H."/>
            <person name="Kuwata A."/>
            <person name="Ogata H."/>
        </authorList>
    </citation>
    <scope>NUCLEOTIDE SEQUENCE [LARGE SCALE GENOMIC DNA]</scope>
</reference>